<sequence length="177" mass="20146">MIYDFKVKNTNGEEISLEKYKGKVLLIVNTASGCGFTPQYEGLQKIYDEYKDKGFEILDFPCNQFFQQASGSDAELSSFCKLTYGTTFETFAKIEVNGENTSELYKFLKSEAPQAEEDESSKLLYGKLEGMGFKTDGEDIKWNFTKFLVDRNGKVISRFSPTYEPEKLASTINEILK</sequence>
<dbReference type="PROSITE" id="PS51352">
    <property type="entry name" value="THIOREDOXIN_2"/>
    <property type="match status" value="1"/>
</dbReference>
<evidence type="ECO:0000313" key="8">
    <source>
        <dbReference type="Proteomes" id="UP000095558"/>
    </source>
</evidence>
<dbReference type="RefSeq" id="WP_055277836.1">
    <property type="nucleotide sequence ID" value="NZ_CYZV01000050.1"/>
</dbReference>
<evidence type="ECO:0000256" key="1">
    <source>
        <dbReference type="ARBA" id="ARBA00006926"/>
    </source>
</evidence>
<evidence type="ECO:0000259" key="6">
    <source>
        <dbReference type="PROSITE" id="PS51352"/>
    </source>
</evidence>
<dbReference type="OrthoDB" id="9809733at2"/>
<evidence type="ECO:0000313" key="7">
    <source>
        <dbReference type="EMBL" id="CUO77026.1"/>
    </source>
</evidence>
<organism evidence="7 8">
    <name type="scientific">Clostridium disporicum</name>
    <dbReference type="NCBI Taxonomy" id="84024"/>
    <lineage>
        <taxon>Bacteria</taxon>
        <taxon>Bacillati</taxon>
        <taxon>Bacillota</taxon>
        <taxon>Clostridia</taxon>
        <taxon>Eubacteriales</taxon>
        <taxon>Clostridiaceae</taxon>
        <taxon>Clostridium</taxon>
    </lineage>
</organism>
<dbReference type="PROSITE" id="PS00763">
    <property type="entry name" value="GLUTATHIONE_PEROXID_2"/>
    <property type="match status" value="1"/>
</dbReference>
<dbReference type="EMBL" id="CYZV01000050">
    <property type="protein sequence ID" value="CUO77026.1"/>
    <property type="molecule type" value="Genomic_DNA"/>
</dbReference>
<dbReference type="PIRSF" id="PIRSF000303">
    <property type="entry name" value="Glutathion_perox"/>
    <property type="match status" value="1"/>
</dbReference>
<dbReference type="Gene3D" id="3.40.30.10">
    <property type="entry name" value="Glutaredoxin"/>
    <property type="match status" value="1"/>
</dbReference>
<proteinExistence type="inferred from homology"/>
<dbReference type="PROSITE" id="PS00460">
    <property type="entry name" value="GLUTATHIONE_PEROXID_1"/>
    <property type="match status" value="1"/>
</dbReference>
<dbReference type="InterPro" id="IPR036249">
    <property type="entry name" value="Thioredoxin-like_sf"/>
</dbReference>
<comment type="similarity">
    <text evidence="1 5">Belongs to the glutathione peroxidase family.</text>
</comment>
<dbReference type="InterPro" id="IPR013766">
    <property type="entry name" value="Thioredoxin_domain"/>
</dbReference>
<dbReference type="PANTHER" id="PTHR11592:SF78">
    <property type="entry name" value="GLUTATHIONE PEROXIDASE"/>
    <property type="match status" value="1"/>
</dbReference>
<keyword evidence="3 5" id="KW-0560">Oxidoreductase</keyword>
<dbReference type="FunFam" id="3.40.30.10:FF:000010">
    <property type="entry name" value="Glutathione peroxidase"/>
    <property type="match status" value="1"/>
</dbReference>
<dbReference type="Pfam" id="PF00255">
    <property type="entry name" value="GSHPx"/>
    <property type="match status" value="1"/>
</dbReference>
<dbReference type="GO" id="GO:0004601">
    <property type="term" value="F:peroxidase activity"/>
    <property type="evidence" value="ECO:0007669"/>
    <property type="project" value="UniProtKB-KW"/>
</dbReference>
<dbReference type="PROSITE" id="PS51355">
    <property type="entry name" value="GLUTATHIONE_PEROXID_3"/>
    <property type="match status" value="1"/>
</dbReference>
<dbReference type="AlphaFoldDB" id="A0A174HTV2"/>
<evidence type="ECO:0000256" key="5">
    <source>
        <dbReference type="RuleBase" id="RU000499"/>
    </source>
</evidence>
<dbReference type="PANTHER" id="PTHR11592">
    <property type="entry name" value="GLUTATHIONE PEROXIDASE"/>
    <property type="match status" value="1"/>
</dbReference>
<gene>
    <name evidence="7" type="primary">gpxA</name>
    <name evidence="7" type="ORF">ERS852470_03318</name>
</gene>
<dbReference type="PRINTS" id="PR01011">
    <property type="entry name" value="GLUTPROXDASE"/>
</dbReference>
<feature type="active site" evidence="4">
    <location>
        <position position="34"/>
    </location>
</feature>
<keyword evidence="2 5" id="KW-0575">Peroxidase</keyword>
<name>A0A174HTV2_9CLOT</name>
<evidence type="ECO:0000256" key="4">
    <source>
        <dbReference type="PIRSR" id="PIRSR000303-1"/>
    </source>
</evidence>
<dbReference type="SUPFAM" id="SSF52833">
    <property type="entry name" value="Thioredoxin-like"/>
    <property type="match status" value="1"/>
</dbReference>
<dbReference type="InterPro" id="IPR029760">
    <property type="entry name" value="GPX_CS"/>
</dbReference>
<dbReference type="InterPro" id="IPR000889">
    <property type="entry name" value="Glutathione_peroxidase"/>
</dbReference>
<reference evidence="7 8" key="1">
    <citation type="submission" date="2015-09" db="EMBL/GenBank/DDBJ databases">
        <authorList>
            <consortium name="Pathogen Informatics"/>
        </authorList>
    </citation>
    <scope>NUCLEOTIDE SEQUENCE [LARGE SCALE GENOMIC DNA]</scope>
    <source>
        <strain evidence="7 8">2789STDY5834855</strain>
    </source>
</reference>
<dbReference type="PROSITE" id="PS51257">
    <property type="entry name" value="PROKAR_LIPOPROTEIN"/>
    <property type="match status" value="1"/>
</dbReference>
<accession>A0A174HTV2</accession>
<dbReference type="GO" id="GO:0034599">
    <property type="term" value="P:cellular response to oxidative stress"/>
    <property type="evidence" value="ECO:0007669"/>
    <property type="project" value="TreeGrafter"/>
</dbReference>
<feature type="domain" description="Thioredoxin" evidence="6">
    <location>
        <begin position="1"/>
        <end position="177"/>
    </location>
</feature>
<dbReference type="Proteomes" id="UP000095558">
    <property type="component" value="Unassembled WGS sequence"/>
</dbReference>
<protein>
    <recommendedName>
        <fullName evidence="5">Glutathione peroxidase</fullName>
    </recommendedName>
</protein>
<evidence type="ECO:0000256" key="2">
    <source>
        <dbReference type="ARBA" id="ARBA00022559"/>
    </source>
</evidence>
<evidence type="ECO:0000256" key="3">
    <source>
        <dbReference type="ARBA" id="ARBA00023002"/>
    </source>
</evidence>
<dbReference type="InterPro" id="IPR029759">
    <property type="entry name" value="GPX_AS"/>
</dbReference>
<dbReference type="CDD" id="cd00340">
    <property type="entry name" value="GSH_Peroxidase"/>
    <property type="match status" value="1"/>
</dbReference>